<keyword evidence="1" id="KW-0812">Transmembrane</keyword>
<organism evidence="2 3">
    <name type="scientific">Tegillarca granosa</name>
    <name type="common">Malaysian cockle</name>
    <name type="synonym">Anadara granosa</name>
    <dbReference type="NCBI Taxonomy" id="220873"/>
    <lineage>
        <taxon>Eukaryota</taxon>
        <taxon>Metazoa</taxon>
        <taxon>Spiralia</taxon>
        <taxon>Lophotrochozoa</taxon>
        <taxon>Mollusca</taxon>
        <taxon>Bivalvia</taxon>
        <taxon>Autobranchia</taxon>
        <taxon>Pteriomorphia</taxon>
        <taxon>Arcoida</taxon>
        <taxon>Arcoidea</taxon>
        <taxon>Arcidae</taxon>
        <taxon>Tegillarca</taxon>
    </lineage>
</organism>
<keyword evidence="1" id="KW-0472">Membrane</keyword>
<sequence>MLNVTADNKILKSGYDLPVTGLENCQFYNVHIPAMSCVASYKIFFSWTKSERFVMYLAVCDGLFNIAHTLDHAQIAITRSHELCEFYGFMLAQFITAQNLMVSIVAINAFVLIFCGKDLNFRKADWERR</sequence>
<dbReference type="EMBL" id="JARBDR010000793">
    <property type="protein sequence ID" value="KAJ8306958.1"/>
    <property type="molecule type" value="Genomic_DNA"/>
</dbReference>
<gene>
    <name evidence="2" type="ORF">KUTeg_015042</name>
</gene>
<proteinExistence type="predicted"/>
<evidence type="ECO:0000313" key="2">
    <source>
        <dbReference type="EMBL" id="KAJ8306958.1"/>
    </source>
</evidence>
<comment type="caution">
    <text evidence="2">The sequence shown here is derived from an EMBL/GenBank/DDBJ whole genome shotgun (WGS) entry which is preliminary data.</text>
</comment>
<evidence type="ECO:0008006" key="4">
    <source>
        <dbReference type="Google" id="ProtNLM"/>
    </source>
</evidence>
<evidence type="ECO:0000313" key="3">
    <source>
        <dbReference type="Proteomes" id="UP001217089"/>
    </source>
</evidence>
<name>A0ABQ9EUH6_TEGGR</name>
<feature type="transmembrane region" description="Helical" evidence="1">
    <location>
        <begin position="90"/>
        <end position="114"/>
    </location>
</feature>
<accession>A0ABQ9EUH6</accession>
<protein>
    <recommendedName>
        <fullName evidence="4">G-protein coupled receptors family 1 profile domain-containing protein</fullName>
    </recommendedName>
</protein>
<reference evidence="2 3" key="1">
    <citation type="submission" date="2022-12" db="EMBL/GenBank/DDBJ databases">
        <title>Chromosome-level genome of Tegillarca granosa.</title>
        <authorList>
            <person name="Kim J."/>
        </authorList>
    </citation>
    <scope>NUCLEOTIDE SEQUENCE [LARGE SCALE GENOMIC DNA]</scope>
    <source>
        <strain evidence="2">Teg-2019</strain>
        <tissue evidence="2">Adductor muscle</tissue>
    </source>
</reference>
<dbReference type="Proteomes" id="UP001217089">
    <property type="component" value="Unassembled WGS sequence"/>
</dbReference>
<evidence type="ECO:0000256" key="1">
    <source>
        <dbReference type="SAM" id="Phobius"/>
    </source>
</evidence>
<keyword evidence="1" id="KW-1133">Transmembrane helix</keyword>
<keyword evidence="3" id="KW-1185">Reference proteome</keyword>